<proteinExistence type="predicted"/>
<accession>A0AAD4M4V0</accession>
<evidence type="ECO:0000313" key="1">
    <source>
        <dbReference type="EMBL" id="KAI0301944.1"/>
    </source>
</evidence>
<dbReference type="AlphaFoldDB" id="A0AAD4M4V0"/>
<keyword evidence="2" id="KW-1185">Reference proteome</keyword>
<dbReference type="Proteomes" id="UP001203297">
    <property type="component" value="Unassembled WGS sequence"/>
</dbReference>
<name>A0AAD4M4V0_9AGAM</name>
<sequence>MNRGPIILTIDEVEYLLDQLVRPFTQSVKHSTAFHTHRLRSLPRPRMTMICFKNFVSA</sequence>
<reference evidence="1" key="1">
    <citation type="journal article" date="2022" name="New Phytol.">
        <title>Evolutionary transition to the ectomycorrhizal habit in the genomes of a hyperdiverse lineage of mushroom-forming fungi.</title>
        <authorList>
            <person name="Looney B."/>
            <person name="Miyauchi S."/>
            <person name="Morin E."/>
            <person name="Drula E."/>
            <person name="Courty P.E."/>
            <person name="Kohler A."/>
            <person name="Kuo A."/>
            <person name="LaButti K."/>
            <person name="Pangilinan J."/>
            <person name="Lipzen A."/>
            <person name="Riley R."/>
            <person name="Andreopoulos W."/>
            <person name="He G."/>
            <person name="Johnson J."/>
            <person name="Nolan M."/>
            <person name="Tritt A."/>
            <person name="Barry K.W."/>
            <person name="Grigoriev I.V."/>
            <person name="Nagy L.G."/>
            <person name="Hibbett D."/>
            <person name="Henrissat B."/>
            <person name="Matheny P.B."/>
            <person name="Labbe J."/>
            <person name="Martin F.M."/>
        </authorList>
    </citation>
    <scope>NUCLEOTIDE SEQUENCE</scope>
    <source>
        <strain evidence="1">BPL690</strain>
    </source>
</reference>
<gene>
    <name evidence="1" type="ORF">B0F90DRAFT_269333</name>
</gene>
<organism evidence="1 2">
    <name type="scientific">Multifurca ochricompacta</name>
    <dbReference type="NCBI Taxonomy" id="376703"/>
    <lineage>
        <taxon>Eukaryota</taxon>
        <taxon>Fungi</taxon>
        <taxon>Dikarya</taxon>
        <taxon>Basidiomycota</taxon>
        <taxon>Agaricomycotina</taxon>
        <taxon>Agaricomycetes</taxon>
        <taxon>Russulales</taxon>
        <taxon>Russulaceae</taxon>
        <taxon>Multifurca</taxon>
    </lineage>
</organism>
<evidence type="ECO:0000313" key="2">
    <source>
        <dbReference type="Proteomes" id="UP001203297"/>
    </source>
</evidence>
<dbReference type="EMBL" id="WTXG01000012">
    <property type="protein sequence ID" value="KAI0301944.1"/>
    <property type="molecule type" value="Genomic_DNA"/>
</dbReference>
<comment type="caution">
    <text evidence="1">The sequence shown here is derived from an EMBL/GenBank/DDBJ whole genome shotgun (WGS) entry which is preliminary data.</text>
</comment>
<protein>
    <submittedName>
        <fullName evidence="1">Uncharacterized protein</fullName>
    </submittedName>
</protein>